<evidence type="ECO:0000256" key="3">
    <source>
        <dbReference type="SAM" id="MobiDB-lite"/>
    </source>
</evidence>
<dbReference type="AlphaFoldDB" id="A0A8H3IPR3"/>
<organism evidence="5 6">
    <name type="scientific">Gomphillus americanus</name>
    <dbReference type="NCBI Taxonomy" id="1940652"/>
    <lineage>
        <taxon>Eukaryota</taxon>
        <taxon>Fungi</taxon>
        <taxon>Dikarya</taxon>
        <taxon>Ascomycota</taxon>
        <taxon>Pezizomycotina</taxon>
        <taxon>Lecanoromycetes</taxon>
        <taxon>OSLEUM clade</taxon>
        <taxon>Ostropomycetidae</taxon>
        <taxon>Ostropales</taxon>
        <taxon>Graphidaceae</taxon>
        <taxon>Gomphilloideae</taxon>
        <taxon>Gomphillus</taxon>
    </lineage>
</organism>
<dbReference type="SMART" id="SM00360">
    <property type="entry name" value="RRM"/>
    <property type="match status" value="1"/>
</dbReference>
<dbReference type="PANTHER" id="PTHR19965:SF82">
    <property type="entry name" value="THO COMPLEX SUBUNIT 4"/>
    <property type="match status" value="1"/>
</dbReference>
<comment type="caution">
    <text evidence="5">The sequence shown here is derived from an EMBL/GenBank/DDBJ whole genome shotgun (WGS) entry which is preliminary data.</text>
</comment>
<feature type="compositionally biased region" description="Basic and acidic residues" evidence="3">
    <location>
        <begin position="277"/>
        <end position="293"/>
    </location>
</feature>
<evidence type="ECO:0000256" key="1">
    <source>
        <dbReference type="ARBA" id="ARBA00022884"/>
    </source>
</evidence>
<dbReference type="PANTHER" id="PTHR19965">
    <property type="entry name" value="RNA AND EXPORT FACTOR BINDING PROTEIN"/>
    <property type="match status" value="1"/>
</dbReference>
<feature type="compositionally biased region" description="Basic and acidic residues" evidence="3">
    <location>
        <begin position="303"/>
        <end position="313"/>
    </location>
</feature>
<dbReference type="InterPro" id="IPR025715">
    <property type="entry name" value="FoP_C"/>
</dbReference>
<dbReference type="Gene3D" id="3.30.70.330">
    <property type="match status" value="1"/>
</dbReference>
<name>A0A8H3IPR3_9LECA</name>
<gene>
    <name evidence="5" type="ORF">GOMPHAMPRED_002297</name>
</gene>
<dbReference type="Proteomes" id="UP000664169">
    <property type="component" value="Unassembled WGS sequence"/>
</dbReference>
<feature type="compositionally biased region" description="Basic and acidic residues" evidence="3">
    <location>
        <begin position="221"/>
        <end position="266"/>
    </location>
</feature>
<dbReference type="EMBL" id="CAJPDQ010000017">
    <property type="protein sequence ID" value="CAF9921474.1"/>
    <property type="molecule type" value="Genomic_DNA"/>
</dbReference>
<dbReference type="InterPro" id="IPR000504">
    <property type="entry name" value="RRM_dom"/>
</dbReference>
<dbReference type="SMART" id="SM01218">
    <property type="entry name" value="FoP_duplication"/>
    <property type="match status" value="1"/>
</dbReference>
<feature type="domain" description="RRM" evidence="4">
    <location>
        <begin position="125"/>
        <end position="202"/>
    </location>
</feature>
<dbReference type="GO" id="GO:0003729">
    <property type="term" value="F:mRNA binding"/>
    <property type="evidence" value="ECO:0007669"/>
    <property type="project" value="TreeGrafter"/>
</dbReference>
<feature type="compositionally biased region" description="Basic and acidic residues" evidence="3">
    <location>
        <begin position="1"/>
        <end position="14"/>
    </location>
</feature>
<dbReference type="InterPro" id="IPR035979">
    <property type="entry name" value="RBD_domain_sf"/>
</dbReference>
<dbReference type="PROSITE" id="PS50102">
    <property type="entry name" value="RRM"/>
    <property type="match status" value="1"/>
</dbReference>
<dbReference type="OrthoDB" id="5382468at2759"/>
<dbReference type="InterPro" id="IPR012677">
    <property type="entry name" value="Nucleotide-bd_a/b_plait_sf"/>
</dbReference>
<feature type="region of interest" description="Disordered" evidence="3">
    <location>
        <begin position="92"/>
        <end position="113"/>
    </location>
</feature>
<accession>A0A8H3IPR3</accession>
<dbReference type="SUPFAM" id="SSF54928">
    <property type="entry name" value="RNA-binding domain, RBD"/>
    <property type="match status" value="1"/>
</dbReference>
<evidence type="ECO:0000313" key="6">
    <source>
        <dbReference type="Proteomes" id="UP000664169"/>
    </source>
</evidence>
<evidence type="ECO:0000256" key="2">
    <source>
        <dbReference type="PROSITE-ProRule" id="PRU00176"/>
    </source>
</evidence>
<keyword evidence="6" id="KW-1185">Reference proteome</keyword>
<feature type="compositionally biased region" description="Low complexity" evidence="3">
    <location>
        <begin position="323"/>
        <end position="336"/>
    </location>
</feature>
<keyword evidence="1 2" id="KW-0694">RNA-binding</keyword>
<dbReference type="InterPro" id="IPR051229">
    <property type="entry name" value="ALYREF_mRNA_export"/>
</dbReference>
<dbReference type="GO" id="GO:0005634">
    <property type="term" value="C:nucleus"/>
    <property type="evidence" value="ECO:0007669"/>
    <property type="project" value="TreeGrafter"/>
</dbReference>
<reference evidence="5" key="1">
    <citation type="submission" date="2021-03" db="EMBL/GenBank/DDBJ databases">
        <authorList>
            <person name="Tagirdzhanova G."/>
        </authorList>
    </citation>
    <scope>NUCLEOTIDE SEQUENCE</scope>
</reference>
<protein>
    <recommendedName>
        <fullName evidence="4">RRM domain-containing protein</fullName>
    </recommendedName>
</protein>
<dbReference type="Pfam" id="PF00076">
    <property type="entry name" value="RRM_1"/>
    <property type="match status" value="1"/>
</dbReference>
<evidence type="ECO:0000313" key="5">
    <source>
        <dbReference type="EMBL" id="CAF9921474.1"/>
    </source>
</evidence>
<feature type="region of interest" description="Disordered" evidence="3">
    <location>
        <begin position="199"/>
        <end position="346"/>
    </location>
</feature>
<evidence type="ECO:0000259" key="4">
    <source>
        <dbReference type="PROSITE" id="PS50102"/>
    </source>
</evidence>
<dbReference type="Pfam" id="PF13865">
    <property type="entry name" value="FoP_duplication"/>
    <property type="match status" value="1"/>
</dbReference>
<proteinExistence type="predicted"/>
<feature type="region of interest" description="Disordered" evidence="3">
    <location>
        <begin position="1"/>
        <end position="34"/>
    </location>
</feature>
<dbReference type="CDD" id="cd12418">
    <property type="entry name" value="RRM_Aly_REF_like"/>
    <property type="match status" value="1"/>
</dbReference>
<sequence>MDRALDDIITERQSSKQRGAPNRRRNDNGRSSYRKVLRPHSSFSLISSTSFTKPRFESNIERRRCTDWAGHIINDTEEKNRMDNDWLHDKYDDEDDYGSQPIGRFSRDRQPRDRLPEADLFDKSVKIRVENLHYDLTEEDLRDLFTRIAPVTDLKLSYDRAGRSLGTAYVTYRTERSARQAITEFDGANANGQPIRLSIVPSGPAAKRNPFDSVVRPSRSLADRIDNPRNGGGRDRSRSPGRERRNSARRTQRDDIDRYVPRERSRSPRRGRGGRGNRGDRRGGRGGRNDAEGRSTVQGRPRYTQEELDKDMDNYWGHVQVDGSTEAAGASTAASGQPEGDVDMVE</sequence>